<protein>
    <recommendedName>
        <fullName evidence="1">non-specific serine/threonine protein kinase</fullName>
        <ecNumber evidence="1">2.7.11.1</ecNumber>
    </recommendedName>
</protein>
<keyword evidence="6 9" id="KW-0067">ATP-binding</keyword>
<accession>A0AA88LJM2</accession>
<evidence type="ECO:0000256" key="3">
    <source>
        <dbReference type="ARBA" id="ARBA00022679"/>
    </source>
</evidence>
<dbReference type="PROSITE" id="PS00107">
    <property type="entry name" value="PROTEIN_KINASE_ATP"/>
    <property type="match status" value="1"/>
</dbReference>
<comment type="catalytic activity">
    <reaction evidence="7">
        <text>L-threonyl-[protein] + ATP = O-phospho-L-threonyl-[protein] + ADP + H(+)</text>
        <dbReference type="Rhea" id="RHEA:46608"/>
        <dbReference type="Rhea" id="RHEA-COMP:11060"/>
        <dbReference type="Rhea" id="RHEA-COMP:11605"/>
        <dbReference type="ChEBI" id="CHEBI:15378"/>
        <dbReference type="ChEBI" id="CHEBI:30013"/>
        <dbReference type="ChEBI" id="CHEBI:30616"/>
        <dbReference type="ChEBI" id="CHEBI:61977"/>
        <dbReference type="ChEBI" id="CHEBI:456216"/>
        <dbReference type="EC" id="2.7.11.1"/>
    </reaction>
</comment>
<sequence>MIGCMDKGPTQPLLPLWTQHIGQPLSGTWPSVGSGGVLLDEFDSNYTGEGSSLYDKLIWAFSHDPKWQREIALGKRVGFYKFRGEVGSGNFSKVKLAFHQLTHERVAIKIIDKVGLDSKGLVMLSREIESMTKLDHPHIVRLFEVVETLSRVHLVMDYAPYGELYNQIMTEGALPENEARLGFFQLVSAVEYMHDQGIVHRDIKAENVFIYEKNCLKLGDFGFTTCLKSLQEALDTFCGSPPYAAPELFTEDTYIGQGVDIWALGVLLYFMVCGRMPFEAQTVVGLKTQILDGKLSYQGVPSKVCEELISAILKPKASDRFSLKEIKEHPWMIESESSLSVKKYDRESLEKLVQDMEEKTRQELNELGISHELLKNEIQKGSRSPVIGAYRIILQRNLRNTQKQNKLDSGGVNSQSNASSPSQKNPEIKISPSSPQKQTRRKLKQKITLLAANTHNHKSKSCSIM</sequence>
<comment type="catalytic activity">
    <reaction evidence="8">
        <text>L-seryl-[protein] + ATP = O-phospho-L-seryl-[protein] + ADP + H(+)</text>
        <dbReference type="Rhea" id="RHEA:17989"/>
        <dbReference type="Rhea" id="RHEA-COMP:9863"/>
        <dbReference type="Rhea" id="RHEA-COMP:11604"/>
        <dbReference type="ChEBI" id="CHEBI:15378"/>
        <dbReference type="ChEBI" id="CHEBI:29999"/>
        <dbReference type="ChEBI" id="CHEBI:30616"/>
        <dbReference type="ChEBI" id="CHEBI:83421"/>
        <dbReference type="ChEBI" id="CHEBI:456216"/>
        <dbReference type="EC" id="2.7.11.1"/>
    </reaction>
</comment>
<keyword evidence="2 10" id="KW-0723">Serine/threonine-protein kinase</keyword>
<dbReference type="EC" id="2.7.11.1" evidence="1"/>
<dbReference type="PROSITE" id="PS00108">
    <property type="entry name" value="PROTEIN_KINASE_ST"/>
    <property type="match status" value="1"/>
</dbReference>
<evidence type="ECO:0000256" key="4">
    <source>
        <dbReference type="ARBA" id="ARBA00022741"/>
    </source>
</evidence>
<evidence type="ECO:0000256" key="9">
    <source>
        <dbReference type="PROSITE-ProRule" id="PRU10141"/>
    </source>
</evidence>
<evidence type="ECO:0000256" key="5">
    <source>
        <dbReference type="ARBA" id="ARBA00022777"/>
    </source>
</evidence>
<dbReference type="GO" id="GO:0005737">
    <property type="term" value="C:cytoplasm"/>
    <property type="evidence" value="ECO:0007669"/>
    <property type="project" value="TreeGrafter"/>
</dbReference>
<dbReference type="Pfam" id="PF00069">
    <property type="entry name" value="Pkinase"/>
    <property type="match status" value="1"/>
</dbReference>
<organism evidence="13 14">
    <name type="scientific">Artemia franciscana</name>
    <name type="common">Brine shrimp</name>
    <name type="synonym">Artemia sanfranciscana</name>
    <dbReference type="NCBI Taxonomy" id="6661"/>
    <lineage>
        <taxon>Eukaryota</taxon>
        <taxon>Metazoa</taxon>
        <taxon>Ecdysozoa</taxon>
        <taxon>Arthropoda</taxon>
        <taxon>Crustacea</taxon>
        <taxon>Branchiopoda</taxon>
        <taxon>Anostraca</taxon>
        <taxon>Artemiidae</taxon>
        <taxon>Artemia</taxon>
    </lineage>
</organism>
<proteinExistence type="inferred from homology"/>
<dbReference type="GO" id="GO:0005524">
    <property type="term" value="F:ATP binding"/>
    <property type="evidence" value="ECO:0007669"/>
    <property type="project" value="UniProtKB-UniRule"/>
</dbReference>
<gene>
    <name evidence="13" type="ORF">QYM36_000975</name>
</gene>
<dbReference type="InterPro" id="IPR000719">
    <property type="entry name" value="Prot_kinase_dom"/>
</dbReference>
<evidence type="ECO:0000256" key="1">
    <source>
        <dbReference type="ARBA" id="ARBA00012513"/>
    </source>
</evidence>
<dbReference type="PANTHER" id="PTHR24346:SF49">
    <property type="entry name" value="NIM1 SERINE_THREONINE PROTEIN KINASE"/>
    <property type="match status" value="1"/>
</dbReference>
<reference evidence="13" key="1">
    <citation type="submission" date="2023-07" db="EMBL/GenBank/DDBJ databases">
        <title>Chromosome-level genome assembly of Artemia franciscana.</title>
        <authorList>
            <person name="Jo E."/>
        </authorList>
    </citation>
    <scope>NUCLEOTIDE SEQUENCE</scope>
    <source>
        <tissue evidence="13">Whole body</tissue>
    </source>
</reference>
<evidence type="ECO:0000256" key="11">
    <source>
        <dbReference type="SAM" id="MobiDB-lite"/>
    </source>
</evidence>
<dbReference type="PROSITE" id="PS50011">
    <property type="entry name" value="PROTEIN_KINASE_DOM"/>
    <property type="match status" value="1"/>
</dbReference>
<feature type="domain" description="Protein kinase" evidence="12">
    <location>
        <begin position="80"/>
        <end position="332"/>
    </location>
</feature>
<dbReference type="InterPro" id="IPR011009">
    <property type="entry name" value="Kinase-like_dom_sf"/>
</dbReference>
<keyword evidence="5" id="KW-0418">Kinase</keyword>
<feature type="region of interest" description="Disordered" evidence="11">
    <location>
        <begin position="401"/>
        <end position="443"/>
    </location>
</feature>
<keyword evidence="3" id="KW-0808">Transferase</keyword>
<dbReference type="GO" id="GO:0035556">
    <property type="term" value="P:intracellular signal transduction"/>
    <property type="evidence" value="ECO:0007669"/>
    <property type="project" value="TreeGrafter"/>
</dbReference>
<dbReference type="GO" id="GO:0050321">
    <property type="term" value="F:tau-protein kinase activity"/>
    <property type="evidence" value="ECO:0007669"/>
    <property type="project" value="TreeGrafter"/>
</dbReference>
<dbReference type="SUPFAM" id="SSF56112">
    <property type="entry name" value="Protein kinase-like (PK-like)"/>
    <property type="match status" value="1"/>
</dbReference>
<keyword evidence="14" id="KW-1185">Reference proteome</keyword>
<evidence type="ECO:0000256" key="10">
    <source>
        <dbReference type="RuleBase" id="RU000304"/>
    </source>
</evidence>
<evidence type="ECO:0000256" key="6">
    <source>
        <dbReference type="ARBA" id="ARBA00022840"/>
    </source>
</evidence>
<comment type="similarity">
    <text evidence="10">Belongs to the protein kinase superfamily.</text>
</comment>
<dbReference type="InterPro" id="IPR017441">
    <property type="entry name" value="Protein_kinase_ATP_BS"/>
</dbReference>
<dbReference type="FunFam" id="1.10.510.10:FF:000571">
    <property type="entry name" value="Maternal embryonic leucine zipper kinase"/>
    <property type="match status" value="1"/>
</dbReference>
<evidence type="ECO:0000256" key="2">
    <source>
        <dbReference type="ARBA" id="ARBA00022527"/>
    </source>
</evidence>
<dbReference type="InterPro" id="IPR008271">
    <property type="entry name" value="Ser/Thr_kinase_AS"/>
</dbReference>
<dbReference type="FunFam" id="3.30.200.20:FF:000003">
    <property type="entry name" value="Non-specific serine/threonine protein kinase"/>
    <property type="match status" value="1"/>
</dbReference>
<dbReference type="Gene3D" id="1.10.510.10">
    <property type="entry name" value="Transferase(Phosphotransferase) domain 1"/>
    <property type="match status" value="1"/>
</dbReference>
<evidence type="ECO:0000256" key="7">
    <source>
        <dbReference type="ARBA" id="ARBA00047899"/>
    </source>
</evidence>
<dbReference type="AlphaFoldDB" id="A0AA88LJM2"/>
<name>A0AA88LJM2_ARTSF</name>
<evidence type="ECO:0000313" key="14">
    <source>
        <dbReference type="Proteomes" id="UP001187531"/>
    </source>
</evidence>
<dbReference type="SMART" id="SM00220">
    <property type="entry name" value="S_TKc"/>
    <property type="match status" value="1"/>
</dbReference>
<dbReference type="GO" id="GO:0000226">
    <property type="term" value="P:microtubule cytoskeleton organization"/>
    <property type="evidence" value="ECO:0007669"/>
    <property type="project" value="TreeGrafter"/>
</dbReference>
<evidence type="ECO:0000313" key="13">
    <source>
        <dbReference type="EMBL" id="KAK2724305.1"/>
    </source>
</evidence>
<feature type="binding site" evidence="9">
    <location>
        <position position="109"/>
    </location>
    <ligand>
        <name>ATP</name>
        <dbReference type="ChEBI" id="CHEBI:30616"/>
    </ligand>
</feature>
<evidence type="ECO:0000256" key="8">
    <source>
        <dbReference type="ARBA" id="ARBA00048679"/>
    </source>
</evidence>
<dbReference type="Proteomes" id="UP001187531">
    <property type="component" value="Unassembled WGS sequence"/>
</dbReference>
<dbReference type="PANTHER" id="PTHR24346">
    <property type="entry name" value="MAP/MICROTUBULE AFFINITY-REGULATING KINASE"/>
    <property type="match status" value="1"/>
</dbReference>
<feature type="compositionally biased region" description="Polar residues" evidence="11">
    <location>
        <begin position="411"/>
        <end position="437"/>
    </location>
</feature>
<keyword evidence="4 9" id="KW-0547">Nucleotide-binding</keyword>
<comment type="caution">
    <text evidence="13">The sequence shown here is derived from an EMBL/GenBank/DDBJ whole genome shotgun (WGS) entry which is preliminary data.</text>
</comment>
<evidence type="ECO:0000259" key="12">
    <source>
        <dbReference type="PROSITE" id="PS50011"/>
    </source>
</evidence>
<dbReference type="EMBL" id="JAVRJZ010000003">
    <property type="protein sequence ID" value="KAK2724305.1"/>
    <property type="molecule type" value="Genomic_DNA"/>
</dbReference>